<keyword evidence="12" id="KW-1185">Reference proteome</keyword>
<dbReference type="Gene3D" id="1.20.1740.10">
    <property type="entry name" value="Amino acid/polyamine transporter I"/>
    <property type="match status" value="1"/>
</dbReference>
<dbReference type="PANTHER" id="PTHR34975">
    <property type="entry name" value="SPORE GERMINATION PROTEIN A2"/>
    <property type="match status" value="1"/>
</dbReference>
<sequence>MSRERLYTHHVGFLVFNTQMGVVLFSLPRIAATYIGTNGWASFLIFSVISTFNIYLISLVNKLGKGESFFDIVEKTIPKWVLAPLYLFMTSVFGMIGCLVIKQYVLIYQLLIFPSTPDIVLKLVVDLLVLLLLLKGIYTISKANIIFSLLLLLLVPIFFAFTTEFDWVRLTTSLFKDGEHSVKGFIKMYSAFMGYEISLFFMPYASRSVKWMRGVYIGNFVVTFVYLMVTFICYGVFSYVQLKLQTFPLLDLLAYLKFPFMERVQNFLYSVFLFSVLVTAAMYFWSSKETLSRLVPKIKGTYLSPAIMVATLFISYMAQTLTVVEKWFGYLSVMLIGLAFFLPVFALVVLLFRKRSLPNV</sequence>
<evidence type="ECO:0000313" key="10">
    <source>
        <dbReference type="EMBL" id="QAV19795.1"/>
    </source>
</evidence>
<evidence type="ECO:0000313" key="12">
    <source>
        <dbReference type="Proteomes" id="UP001527202"/>
    </source>
</evidence>
<dbReference type="GO" id="GO:0016020">
    <property type="term" value="C:membrane"/>
    <property type="evidence" value="ECO:0007669"/>
    <property type="project" value="UniProtKB-SubCell"/>
</dbReference>
<dbReference type="PANTHER" id="PTHR34975:SF2">
    <property type="entry name" value="SPORE GERMINATION PROTEIN A2"/>
    <property type="match status" value="1"/>
</dbReference>
<comment type="similarity">
    <text evidence="2">Belongs to the amino acid-polyamine-organocation (APC) superfamily. Spore germination protein (SGP) (TC 2.A.3.9) family.</text>
</comment>
<dbReference type="Proteomes" id="UP000288943">
    <property type="component" value="Chromosome"/>
</dbReference>
<evidence type="ECO:0000256" key="7">
    <source>
        <dbReference type="ARBA" id="ARBA00023136"/>
    </source>
</evidence>
<dbReference type="GO" id="GO:0009847">
    <property type="term" value="P:spore germination"/>
    <property type="evidence" value="ECO:0007669"/>
    <property type="project" value="InterPro"/>
</dbReference>
<evidence type="ECO:0000256" key="5">
    <source>
        <dbReference type="ARBA" id="ARBA00022692"/>
    </source>
</evidence>
<feature type="transmembrane region" description="Helical" evidence="8">
    <location>
        <begin position="7"/>
        <end position="27"/>
    </location>
</feature>
<dbReference type="Proteomes" id="UP001527202">
    <property type="component" value="Unassembled WGS sequence"/>
</dbReference>
<feature type="transmembrane region" description="Helical" evidence="8">
    <location>
        <begin position="330"/>
        <end position="352"/>
    </location>
</feature>
<evidence type="ECO:0000256" key="4">
    <source>
        <dbReference type="ARBA" id="ARBA00022544"/>
    </source>
</evidence>
<dbReference type="AlphaFoldDB" id="A0A410WZB5"/>
<dbReference type="EMBL" id="JAMDMJ010000015">
    <property type="protein sequence ID" value="MCY9596889.1"/>
    <property type="molecule type" value="Genomic_DNA"/>
</dbReference>
<feature type="transmembrane region" description="Helical" evidence="8">
    <location>
        <begin position="267"/>
        <end position="286"/>
    </location>
</feature>
<keyword evidence="7 8" id="KW-0472">Membrane</keyword>
<name>A0A410WZB5_9BACL</name>
<protein>
    <submittedName>
        <fullName evidence="9">Spore germination protein</fullName>
    </submittedName>
    <submittedName>
        <fullName evidence="10">Spore gernimation protein</fullName>
    </submittedName>
</protein>
<organism evidence="10 11">
    <name type="scientific">Paenibacillus chitinolyticus</name>
    <dbReference type="NCBI Taxonomy" id="79263"/>
    <lineage>
        <taxon>Bacteria</taxon>
        <taxon>Bacillati</taxon>
        <taxon>Bacillota</taxon>
        <taxon>Bacilli</taxon>
        <taxon>Bacillales</taxon>
        <taxon>Paenibacillaceae</taxon>
        <taxon>Paenibacillus</taxon>
    </lineage>
</organism>
<dbReference type="EMBL" id="CP026520">
    <property type="protein sequence ID" value="QAV19795.1"/>
    <property type="molecule type" value="Genomic_DNA"/>
</dbReference>
<evidence type="ECO:0000313" key="9">
    <source>
        <dbReference type="EMBL" id="MCY9596889.1"/>
    </source>
</evidence>
<evidence type="ECO:0000256" key="2">
    <source>
        <dbReference type="ARBA" id="ARBA00007998"/>
    </source>
</evidence>
<feature type="transmembrane region" description="Helical" evidence="8">
    <location>
        <begin position="39"/>
        <end position="60"/>
    </location>
</feature>
<evidence type="ECO:0000256" key="6">
    <source>
        <dbReference type="ARBA" id="ARBA00022989"/>
    </source>
</evidence>
<feature type="transmembrane region" description="Helical" evidence="8">
    <location>
        <begin position="81"/>
        <end position="107"/>
    </location>
</feature>
<dbReference type="InterPro" id="IPR004761">
    <property type="entry name" value="Spore_GerAB"/>
</dbReference>
<evidence type="ECO:0000256" key="3">
    <source>
        <dbReference type="ARBA" id="ARBA00022448"/>
    </source>
</evidence>
<feature type="transmembrane region" description="Helical" evidence="8">
    <location>
        <begin position="216"/>
        <end position="240"/>
    </location>
</feature>
<dbReference type="Pfam" id="PF03845">
    <property type="entry name" value="Spore_permease"/>
    <property type="match status" value="1"/>
</dbReference>
<reference evidence="9 12" key="2">
    <citation type="submission" date="2022-05" db="EMBL/GenBank/DDBJ databases">
        <title>Genome Sequencing of Bee-Associated Microbes.</title>
        <authorList>
            <person name="Dunlap C."/>
        </authorList>
    </citation>
    <scope>NUCLEOTIDE SEQUENCE [LARGE SCALE GENOMIC DNA]</scope>
    <source>
        <strain evidence="9 12">NRRL B-23120</strain>
    </source>
</reference>
<feature type="transmembrane region" description="Helical" evidence="8">
    <location>
        <begin position="119"/>
        <end position="138"/>
    </location>
</feature>
<evidence type="ECO:0000256" key="8">
    <source>
        <dbReference type="SAM" id="Phobius"/>
    </source>
</evidence>
<keyword evidence="5 8" id="KW-0812">Transmembrane</keyword>
<evidence type="ECO:0000313" key="11">
    <source>
        <dbReference type="Proteomes" id="UP000288943"/>
    </source>
</evidence>
<dbReference type="RefSeq" id="WP_042227136.1">
    <property type="nucleotide sequence ID" value="NZ_JAMDMJ010000015.1"/>
</dbReference>
<gene>
    <name evidence="9" type="ORF">M5X16_14005</name>
    <name evidence="10" type="ORF">PC41400_19895</name>
</gene>
<keyword evidence="3" id="KW-0813">Transport</keyword>
<feature type="transmembrane region" description="Helical" evidence="8">
    <location>
        <begin position="145"/>
        <end position="165"/>
    </location>
</feature>
<comment type="subcellular location">
    <subcellularLocation>
        <location evidence="1">Membrane</location>
        <topology evidence="1">Multi-pass membrane protein</topology>
    </subcellularLocation>
</comment>
<keyword evidence="6 8" id="KW-1133">Transmembrane helix</keyword>
<dbReference type="OrthoDB" id="2957438at2"/>
<feature type="transmembrane region" description="Helical" evidence="8">
    <location>
        <begin position="185"/>
        <end position="204"/>
    </location>
</feature>
<evidence type="ECO:0000256" key="1">
    <source>
        <dbReference type="ARBA" id="ARBA00004141"/>
    </source>
</evidence>
<proteinExistence type="inferred from homology"/>
<keyword evidence="4" id="KW-0309">Germination</keyword>
<accession>A0A410WZB5</accession>
<feature type="transmembrane region" description="Helical" evidence="8">
    <location>
        <begin position="298"/>
        <end position="318"/>
    </location>
</feature>
<reference evidence="10 11" key="1">
    <citation type="submission" date="2018-01" db="EMBL/GenBank/DDBJ databases">
        <title>The whole genome sequencing and assembly of Paenibacillus chitinolyticus KCCM 41400 strain.</title>
        <authorList>
            <person name="Kim J.-Y."/>
            <person name="Park M.-K."/>
            <person name="Lee Y.-J."/>
            <person name="Yi H."/>
            <person name="Bahn Y.-S."/>
            <person name="Kim J.F."/>
            <person name="Lee D.-W."/>
        </authorList>
    </citation>
    <scope>NUCLEOTIDE SEQUENCE [LARGE SCALE GENOMIC DNA]</scope>
    <source>
        <strain evidence="10 11">KCCM 41400</strain>
    </source>
</reference>
<dbReference type="KEGG" id="pchi:PC41400_19895"/>